<keyword evidence="2" id="KW-0813">Transport</keyword>
<dbReference type="AlphaFoldDB" id="A0A9W8QF15"/>
<feature type="chain" id="PRO_5040771395" description="Ferric oxidoreductase domain-containing protein" evidence="9">
    <location>
        <begin position="24"/>
        <end position="722"/>
    </location>
</feature>
<evidence type="ECO:0000313" key="11">
    <source>
        <dbReference type="EMBL" id="KAJ4153486.1"/>
    </source>
</evidence>
<dbReference type="Pfam" id="PF01794">
    <property type="entry name" value="Ferric_reduct"/>
    <property type="match status" value="1"/>
</dbReference>
<dbReference type="Proteomes" id="UP001144673">
    <property type="component" value="Chromosome 5"/>
</dbReference>
<feature type="transmembrane region" description="Helical" evidence="8">
    <location>
        <begin position="172"/>
        <end position="194"/>
    </location>
</feature>
<dbReference type="SFLD" id="SFLDG01168">
    <property type="entry name" value="Ferric_reductase_subgroup_(FRE"/>
    <property type="match status" value="1"/>
</dbReference>
<dbReference type="GO" id="GO:0006826">
    <property type="term" value="P:iron ion transport"/>
    <property type="evidence" value="ECO:0007669"/>
    <property type="project" value="TreeGrafter"/>
</dbReference>
<dbReference type="SFLD" id="SFLDS00052">
    <property type="entry name" value="Ferric_Reductase_Domain"/>
    <property type="match status" value="1"/>
</dbReference>
<feature type="transmembrane region" description="Helical" evidence="8">
    <location>
        <begin position="379"/>
        <end position="402"/>
    </location>
</feature>
<keyword evidence="5" id="KW-0406">Ion transport</keyword>
<dbReference type="GO" id="GO:0000293">
    <property type="term" value="F:ferric-chelate reductase activity"/>
    <property type="evidence" value="ECO:0007669"/>
    <property type="project" value="TreeGrafter"/>
</dbReference>
<evidence type="ECO:0000259" key="10">
    <source>
        <dbReference type="Pfam" id="PF01794"/>
    </source>
</evidence>
<evidence type="ECO:0000256" key="4">
    <source>
        <dbReference type="ARBA" id="ARBA00022989"/>
    </source>
</evidence>
<evidence type="ECO:0000256" key="7">
    <source>
        <dbReference type="SAM" id="MobiDB-lite"/>
    </source>
</evidence>
<dbReference type="RefSeq" id="XP_056054144.1">
    <property type="nucleotide sequence ID" value="XM_056197057.1"/>
</dbReference>
<reference evidence="11" key="1">
    <citation type="journal article" date="2023" name="Access Microbiol">
        <title>De-novo genome assembly for Akanthomyces muscarius, a biocontrol agent of insect agricultural pests.</title>
        <authorList>
            <person name="Erdos Z."/>
            <person name="Studholme D.J."/>
            <person name="Raymond B."/>
            <person name="Sharma M."/>
        </authorList>
    </citation>
    <scope>NUCLEOTIDE SEQUENCE</scope>
    <source>
        <strain evidence="11">Ve6</strain>
    </source>
</reference>
<keyword evidence="3 8" id="KW-0812">Transmembrane</keyword>
<organism evidence="11 12">
    <name type="scientific">Akanthomyces muscarius</name>
    <name type="common">Entomopathogenic fungus</name>
    <name type="synonym">Lecanicillium muscarium</name>
    <dbReference type="NCBI Taxonomy" id="2231603"/>
    <lineage>
        <taxon>Eukaryota</taxon>
        <taxon>Fungi</taxon>
        <taxon>Dikarya</taxon>
        <taxon>Ascomycota</taxon>
        <taxon>Pezizomycotina</taxon>
        <taxon>Sordariomycetes</taxon>
        <taxon>Hypocreomycetidae</taxon>
        <taxon>Hypocreales</taxon>
        <taxon>Cordycipitaceae</taxon>
        <taxon>Akanthomyces</taxon>
    </lineage>
</organism>
<dbReference type="CDD" id="cd06186">
    <property type="entry name" value="NOX_Duox_like_FAD_NADP"/>
    <property type="match status" value="1"/>
</dbReference>
<feature type="transmembrane region" description="Helical" evidence="8">
    <location>
        <begin position="313"/>
        <end position="333"/>
    </location>
</feature>
<feature type="region of interest" description="Disordered" evidence="7">
    <location>
        <begin position="518"/>
        <end position="542"/>
    </location>
</feature>
<keyword evidence="12" id="KW-1185">Reference proteome</keyword>
<dbReference type="EMBL" id="JAJHUN010000008">
    <property type="protein sequence ID" value="KAJ4153486.1"/>
    <property type="molecule type" value="Genomic_DNA"/>
</dbReference>
<protein>
    <recommendedName>
        <fullName evidence="10">Ferric oxidoreductase domain-containing protein</fullName>
    </recommendedName>
</protein>
<dbReference type="GO" id="GO:0006879">
    <property type="term" value="P:intracellular iron ion homeostasis"/>
    <property type="evidence" value="ECO:0007669"/>
    <property type="project" value="TreeGrafter"/>
</dbReference>
<proteinExistence type="predicted"/>
<feature type="domain" description="Ferric oxidoreductase" evidence="10">
    <location>
        <begin position="278"/>
        <end position="397"/>
    </location>
</feature>
<dbReference type="InterPro" id="IPR039261">
    <property type="entry name" value="FNR_nucleotide-bd"/>
</dbReference>
<sequence length="722" mass="81223">MRASNHSLLSLLCFFSHLILVTSNGGLIGLGLDFYDPLCGYACKNSLLLPLDCSDAKARYISKTPSPDCKATSAPYLQTLAFCLQQYCLNDTTSGIALPRVVSFWQDNVQADANVSVPSYQHVIDGIKEAPNTSISDANTLTFFGYVPESSWSYQREWLVTYRTVEGNHQKFGLIIFVTCAVIPIILSSIRFLPWPPIFVSKFRGYVVDPPLIGSRHSQAIGGVFMMPTRGQALFILYIWAINILLASIGYHCNKGDTCAPSYKLNEINRLHSVANRLGVLSFANLPLLILFAGRNNMILWVTNWSRTTFLFIHRYVAFICMAEAVAHAVMFMYIEGTELSTEDLMSLLRKPYWIGGCIATVSFLILVTTAVQSFRKRLYETFVVIHILFTILVLVGSFVHSVTRFGTKRGHEIWLYIATGIWAFDRIARFCRYMSRGVKTAYITTIDEDYYRVDIPGVRARGHIYVHFLAISKWKLWESHPFSVGSITSWQDGGHARAETTGLRKNFNFFEKPQDVDAADHREESGSSFRASSLSPCEESDYKGWKKGTGLTLLVRREKGLTAHLKDPGTTMRRTPVLIEGPYNEQMTRLQENHVQPTDEFPNIICVAAGVGITGALPFLDKFEAKRGQFYTKKLVWAVRSMPLVRAVEDMILTSHDTEAAERRWGDVDVKLCIGARPNVSFVLHRLLCRQSGGTIVVIARDGGYGESKMKVQVIVECFSW</sequence>
<evidence type="ECO:0000256" key="9">
    <source>
        <dbReference type="SAM" id="SignalP"/>
    </source>
</evidence>
<evidence type="ECO:0000256" key="3">
    <source>
        <dbReference type="ARBA" id="ARBA00022692"/>
    </source>
</evidence>
<dbReference type="InterPro" id="IPR051410">
    <property type="entry name" value="Ferric/Cupric_Reductase"/>
</dbReference>
<feature type="signal peptide" evidence="9">
    <location>
        <begin position="1"/>
        <end position="23"/>
    </location>
</feature>
<dbReference type="KEGG" id="amus:LMH87_009971"/>
<evidence type="ECO:0000256" key="1">
    <source>
        <dbReference type="ARBA" id="ARBA00004141"/>
    </source>
</evidence>
<dbReference type="GeneID" id="80897130"/>
<dbReference type="GO" id="GO:0005886">
    <property type="term" value="C:plasma membrane"/>
    <property type="evidence" value="ECO:0007669"/>
    <property type="project" value="TreeGrafter"/>
</dbReference>
<dbReference type="Gene3D" id="3.40.50.80">
    <property type="entry name" value="Nucleotide-binding domain of ferredoxin-NADP reductase (FNR) module"/>
    <property type="match status" value="1"/>
</dbReference>
<comment type="caution">
    <text evidence="11">The sequence shown here is derived from an EMBL/GenBank/DDBJ whole genome shotgun (WGS) entry which is preliminary data.</text>
</comment>
<evidence type="ECO:0000256" key="5">
    <source>
        <dbReference type="ARBA" id="ARBA00023065"/>
    </source>
</evidence>
<comment type="subcellular location">
    <subcellularLocation>
        <location evidence="1">Membrane</location>
        <topology evidence="1">Multi-pass membrane protein</topology>
    </subcellularLocation>
</comment>
<name>A0A9W8QF15_AKAMU</name>
<keyword evidence="9" id="KW-0732">Signal</keyword>
<keyword evidence="4 8" id="KW-1133">Transmembrane helix</keyword>
<evidence type="ECO:0000256" key="8">
    <source>
        <dbReference type="SAM" id="Phobius"/>
    </source>
</evidence>
<feature type="transmembrane region" description="Helical" evidence="8">
    <location>
        <begin position="233"/>
        <end position="251"/>
    </location>
</feature>
<dbReference type="GO" id="GO:0015677">
    <property type="term" value="P:copper ion import"/>
    <property type="evidence" value="ECO:0007669"/>
    <property type="project" value="TreeGrafter"/>
</dbReference>
<gene>
    <name evidence="11" type="ORF">LMH87_009971</name>
</gene>
<feature type="transmembrane region" description="Helical" evidence="8">
    <location>
        <begin position="271"/>
        <end position="292"/>
    </location>
</feature>
<evidence type="ECO:0000256" key="6">
    <source>
        <dbReference type="ARBA" id="ARBA00023136"/>
    </source>
</evidence>
<evidence type="ECO:0000256" key="2">
    <source>
        <dbReference type="ARBA" id="ARBA00022448"/>
    </source>
</evidence>
<evidence type="ECO:0000313" key="12">
    <source>
        <dbReference type="Proteomes" id="UP001144673"/>
    </source>
</evidence>
<accession>A0A9W8QF15</accession>
<dbReference type="PANTHER" id="PTHR32361">
    <property type="entry name" value="FERRIC/CUPRIC REDUCTASE TRANSMEMBRANE COMPONENT"/>
    <property type="match status" value="1"/>
</dbReference>
<dbReference type="InterPro" id="IPR013130">
    <property type="entry name" value="Fe3_Rdtase_TM_dom"/>
</dbReference>
<feature type="compositionally biased region" description="Polar residues" evidence="7">
    <location>
        <begin position="527"/>
        <end position="536"/>
    </location>
</feature>
<keyword evidence="6 8" id="KW-0472">Membrane</keyword>
<dbReference type="PANTHER" id="PTHR32361:SF9">
    <property type="entry name" value="FERRIC REDUCTASE TRANSMEMBRANE COMPONENT 3-RELATED"/>
    <property type="match status" value="1"/>
</dbReference>
<feature type="transmembrane region" description="Helical" evidence="8">
    <location>
        <begin position="353"/>
        <end position="372"/>
    </location>
</feature>